<dbReference type="Gene3D" id="2.60.40.150">
    <property type="entry name" value="C2 domain"/>
    <property type="match status" value="2"/>
</dbReference>
<comment type="caution">
    <text evidence="3">The sequence shown here is derived from an EMBL/GenBank/DDBJ whole genome shotgun (WGS) entry which is preliminary data.</text>
</comment>
<evidence type="ECO:0000313" key="4">
    <source>
        <dbReference type="Proteomes" id="UP001634394"/>
    </source>
</evidence>
<evidence type="ECO:0000256" key="1">
    <source>
        <dbReference type="SAM" id="SignalP"/>
    </source>
</evidence>
<feature type="chain" id="PRO_5044756138" description="C2 domain-containing protein" evidence="1">
    <location>
        <begin position="16"/>
        <end position="373"/>
    </location>
</feature>
<dbReference type="Proteomes" id="UP001634394">
    <property type="component" value="Unassembled WGS sequence"/>
</dbReference>
<evidence type="ECO:0000313" key="3">
    <source>
        <dbReference type="EMBL" id="KAL3871139.1"/>
    </source>
</evidence>
<sequence length="373" mass="42355">MMWFVVNLIVHKTCSVYFYVNLNVHETFSSGTTTPASHGGIRILTHSFPSAPLLNNEGLPPVTPRPRRASMQDAIDFRKLDSKLYDRKSLQRQHSVCSIEEESLGAVKFSVGYNPETHLLTVHVIEARDLHSRDLSGTADPYCIVSLLPLKRTLQSKVHRKTVNPVFDEEFVFYVLPHTLSSVIVEISMFDYDQFSTFESIGQTKLAIENMNLDQKQTLWKPLAEVNPTKIENRDLGELIVSLGYLATAERLTIVVMKARNLHHLQQGKITMDPYVKVTVAYGGKRQKKKKTSTKHNTTSPVWNEALTFNLAKEHLHNTCVDFTVCHDNKIGRGDEVIGRLRISRESEGDEKIHWDEMVSCRSAGARWHTLTS</sequence>
<feature type="domain" description="C2" evidence="2">
    <location>
        <begin position="235"/>
        <end position="369"/>
    </location>
</feature>
<dbReference type="AlphaFoldDB" id="A0ABD3WB52"/>
<organism evidence="3 4">
    <name type="scientific">Sinanodonta woodiana</name>
    <name type="common">Chinese pond mussel</name>
    <name type="synonym">Anodonta woodiana</name>
    <dbReference type="NCBI Taxonomy" id="1069815"/>
    <lineage>
        <taxon>Eukaryota</taxon>
        <taxon>Metazoa</taxon>
        <taxon>Spiralia</taxon>
        <taxon>Lophotrochozoa</taxon>
        <taxon>Mollusca</taxon>
        <taxon>Bivalvia</taxon>
        <taxon>Autobranchia</taxon>
        <taxon>Heteroconchia</taxon>
        <taxon>Palaeoheterodonta</taxon>
        <taxon>Unionida</taxon>
        <taxon>Unionoidea</taxon>
        <taxon>Unionidae</taxon>
        <taxon>Unioninae</taxon>
        <taxon>Sinanodonta</taxon>
    </lineage>
</organism>
<dbReference type="InterPro" id="IPR035892">
    <property type="entry name" value="C2_domain_sf"/>
</dbReference>
<dbReference type="PRINTS" id="PR00360">
    <property type="entry name" value="C2DOMAIN"/>
</dbReference>
<dbReference type="SUPFAM" id="SSF49562">
    <property type="entry name" value="C2 domain (Calcium/lipid-binding domain, CaLB)"/>
    <property type="match status" value="2"/>
</dbReference>
<protein>
    <recommendedName>
        <fullName evidence="2">C2 domain-containing protein</fullName>
    </recommendedName>
</protein>
<dbReference type="InterPro" id="IPR000008">
    <property type="entry name" value="C2_dom"/>
</dbReference>
<dbReference type="CDD" id="cd00276">
    <property type="entry name" value="C2B_Synaptotagmin"/>
    <property type="match status" value="1"/>
</dbReference>
<dbReference type="PROSITE" id="PS50004">
    <property type="entry name" value="C2"/>
    <property type="match status" value="2"/>
</dbReference>
<proteinExistence type="predicted"/>
<dbReference type="EMBL" id="JBJQND010000007">
    <property type="protein sequence ID" value="KAL3871139.1"/>
    <property type="molecule type" value="Genomic_DNA"/>
</dbReference>
<reference evidence="3 4" key="1">
    <citation type="submission" date="2024-11" db="EMBL/GenBank/DDBJ databases">
        <title>Chromosome-level genome assembly of the freshwater bivalve Anodonta woodiana.</title>
        <authorList>
            <person name="Chen X."/>
        </authorList>
    </citation>
    <scope>NUCLEOTIDE SEQUENCE [LARGE SCALE GENOMIC DNA]</scope>
    <source>
        <strain evidence="3">MN2024</strain>
        <tissue evidence="3">Gills</tissue>
    </source>
</reference>
<keyword evidence="4" id="KW-1185">Reference proteome</keyword>
<accession>A0ABD3WB52</accession>
<keyword evidence="1" id="KW-0732">Signal</keyword>
<evidence type="ECO:0000259" key="2">
    <source>
        <dbReference type="PROSITE" id="PS50004"/>
    </source>
</evidence>
<dbReference type="Pfam" id="PF00168">
    <property type="entry name" value="C2"/>
    <property type="match status" value="2"/>
</dbReference>
<name>A0ABD3WB52_SINWO</name>
<gene>
    <name evidence="3" type="ORF">ACJMK2_039156</name>
</gene>
<dbReference type="PANTHER" id="PTHR10024">
    <property type="entry name" value="SYNAPTOTAGMIN"/>
    <property type="match status" value="1"/>
</dbReference>
<dbReference type="SMART" id="SM00239">
    <property type="entry name" value="C2"/>
    <property type="match status" value="2"/>
</dbReference>
<feature type="domain" description="C2" evidence="2">
    <location>
        <begin position="103"/>
        <end position="221"/>
    </location>
</feature>
<feature type="signal peptide" evidence="1">
    <location>
        <begin position="1"/>
        <end position="15"/>
    </location>
</feature>
<dbReference type="PANTHER" id="PTHR10024:SF383">
    <property type="entry name" value="C2 DOMAIN-CONTAINING PROTEIN"/>
    <property type="match status" value="1"/>
</dbReference>